<dbReference type="Proteomes" id="UP000008206">
    <property type="component" value="Chromosome"/>
</dbReference>
<dbReference type="STRING" id="497965.Cyan7822_0902"/>
<dbReference type="KEGG" id="cyj:Cyan7822_0902"/>
<dbReference type="HOGENOM" id="CLU_537131_0_0_3"/>
<protein>
    <submittedName>
        <fullName evidence="3">Uncharacterized protein</fullName>
    </submittedName>
</protein>
<proteinExistence type="predicted"/>
<dbReference type="Pfam" id="PF19963">
    <property type="entry name" value="VMAP-M1"/>
    <property type="match status" value="1"/>
</dbReference>
<keyword evidence="4" id="KW-1185">Reference proteome</keyword>
<evidence type="ECO:0000313" key="4">
    <source>
        <dbReference type="Proteomes" id="UP000008206"/>
    </source>
</evidence>
<gene>
    <name evidence="3" type="ordered locus">Cyan7822_0902</name>
</gene>
<dbReference type="RefSeq" id="WP_013321027.1">
    <property type="nucleotide sequence ID" value="NC_014501.1"/>
</dbReference>
<feature type="domain" description="vWA-MoxR associated protein middle region 1" evidence="1">
    <location>
        <begin position="140"/>
        <end position="239"/>
    </location>
</feature>
<dbReference type="eggNOG" id="COG3591">
    <property type="taxonomic scope" value="Bacteria"/>
</dbReference>
<evidence type="ECO:0000313" key="3">
    <source>
        <dbReference type="EMBL" id="ADN12917.1"/>
    </source>
</evidence>
<dbReference type="Pfam" id="PF20028">
    <property type="entry name" value="VMAP-C"/>
    <property type="match status" value="1"/>
</dbReference>
<evidence type="ECO:0000259" key="1">
    <source>
        <dbReference type="Pfam" id="PF19963"/>
    </source>
</evidence>
<accession>E0UD37</accession>
<sequence>MSKQLEALKAILEEKLQNEAEIAALIAKFTIASAKGSVAIEGDATEAVIITGNKNIVGNNNRVVINQNTDPETLVKKLHDLLQTNDIHQNTQGGDAAARDINKSNTYENCTFIQLLAKDSNLKNISQDSLKDLDFSSIPQESIQQAYQDALPPDAGVWDLKGNNLTQILQNLEEFRRLSNFLNRLSQDENVPQEIRSTLIALAEGLASKKPQNDNNAKLNANFSSHKEGQLESYLIVTIERCDDDNEQFILNAWLIKDDSAPANDISKYSSLLERDEQQVGTLCKFNDIPKKINKFLKTSLKYLRGKQYQLIIEVFLPIDLIGTEIDRWKISDPIVEDITLGIKYPIRLRSLERLNLEYLDYYLSDWYNYWNKVKTVLHNELVQELFEHLEEMETFNWKLLRNSLKEKIGLKVTCAPPKAKNKDLFKAILTATTPIAIWPRYDIPNFEQVAEIDKILSLKPLCHLCESVRELRQQADAQTEPHLGFHLALLWEDPNRLTPNVMLELTPPGQ</sequence>
<organism evidence="3 4">
    <name type="scientific">Gloeothece verrucosa (strain PCC 7822)</name>
    <name type="common">Cyanothece sp. (strain PCC 7822)</name>
    <dbReference type="NCBI Taxonomy" id="497965"/>
    <lineage>
        <taxon>Bacteria</taxon>
        <taxon>Bacillati</taxon>
        <taxon>Cyanobacteriota</taxon>
        <taxon>Cyanophyceae</taxon>
        <taxon>Oscillatoriophycideae</taxon>
        <taxon>Chroococcales</taxon>
        <taxon>Aphanothecaceae</taxon>
        <taxon>Gloeothece</taxon>
        <taxon>Gloeothece verrucosa</taxon>
    </lineage>
</organism>
<name>E0UD37_GLOV7</name>
<dbReference type="InterPro" id="IPR045440">
    <property type="entry name" value="VMAP-M1"/>
</dbReference>
<reference evidence="4" key="1">
    <citation type="journal article" date="2011" name="MBio">
        <title>Novel metabolic attributes of the genus Cyanothece, comprising a group of unicellular nitrogen-fixing Cyanobacteria.</title>
        <authorList>
            <person name="Bandyopadhyay A."/>
            <person name="Elvitigala T."/>
            <person name="Welsh E."/>
            <person name="Stockel J."/>
            <person name="Liberton M."/>
            <person name="Min H."/>
            <person name="Sherman L.A."/>
            <person name="Pakrasi H.B."/>
        </authorList>
    </citation>
    <scope>NUCLEOTIDE SEQUENCE [LARGE SCALE GENOMIC DNA]</scope>
    <source>
        <strain evidence="4">PCC 7822</strain>
    </source>
</reference>
<feature type="domain" description="vWA-MoxR associated protein C-terminal" evidence="2">
    <location>
        <begin position="248"/>
        <end position="495"/>
    </location>
</feature>
<dbReference type="EMBL" id="CP002198">
    <property type="protein sequence ID" value="ADN12917.1"/>
    <property type="molecule type" value="Genomic_DNA"/>
</dbReference>
<dbReference type="AlphaFoldDB" id="E0UD37"/>
<dbReference type="InterPro" id="IPR045450">
    <property type="entry name" value="VMAP_C"/>
</dbReference>
<evidence type="ECO:0000259" key="2">
    <source>
        <dbReference type="Pfam" id="PF20028"/>
    </source>
</evidence>